<organism evidence="1 2">
    <name type="scientific">Hanseniaspora valbyensis NRRL Y-1626</name>
    <dbReference type="NCBI Taxonomy" id="766949"/>
    <lineage>
        <taxon>Eukaryota</taxon>
        <taxon>Fungi</taxon>
        <taxon>Dikarya</taxon>
        <taxon>Ascomycota</taxon>
        <taxon>Saccharomycotina</taxon>
        <taxon>Saccharomycetes</taxon>
        <taxon>Saccharomycodales</taxon>
        <taxon>Saccharomycodaceae</taxon>
        <taxon>Hanseniaspora</taxon>
    </lineage>
</organism>
<proteinExistence type="predicted"/>
<dbReference type="PANTHER" id="PTHR28037:SF1">
    <property type="entry name" value="ALCOHOL O-ACETYLTRANSFERASE 1-RELATED"/>
    <property type="match status" value="1"/>
</dbReference>
<accession>A0A1B7TAQ3</accession>
<dbReference type="AlphaFoldDB" id="A0A1B7TAQ3"/>
<evidence type="ECO:0000313" key="1">
    <source>
        <dbReference type="EMBL" id="OBA25826.1"/>
    </source>
</evidence>
<dbReference type="Proteomes" id="UP000092321">
    <property type="component" value="Unassembled WGS sequence"/>
</dbReference>
<dbReference type="PANTHER" id="PTHR28037">
    <property type="entry name" value="ALCOHOL O-ACETYLTRANSFERASE 1-RELATED"/>
    <property type="match status" value="1"/>
</dbReference>
<reference evidence="2" key="1">
    <citation type="journal article" date="2016" name="Proc. Natl. Acad. Sci. U.S.A.">
        <title>Comparative genomics of biotechnologically important yeasts.</title>
        <authorList>
            <person name="Riley R."/>
            <person name="Haridas S."/>
            <person name="Wolfe K.H."/>
            <person name="Lopes M.R."/>
            <person name="Hittinger C.T."/>
            <person name="Goeker M."/>
            <person name="Salamov A.A."/>
            <person name="Wisecaver J.H."/>
            <person name="Long T.M."/>
            <person name="Calvey C.H."/>
            <person name="Aerts A.L."/>
            <person name="Barry K.W."/>
            <person name="Choi C."/>
            <person name="Clum A."/>
            <person name="Coughlan A.Y."/>
            <person name="Deshpande S."/>
            <person name="Douglass A.P."/>
            <person name="Hanson S.J."/>
            <person name="Klenk H.-P."/>
            <person name="LaButti K.M."/>
            <person name="Lapidus A."/>
            <person name="Lindquist E.A."/>
            <person name="Lipzen A.M."/>
            <person name="Meier-Kolthoff J.P."/>
            <person name="Ohm R.A."/>
            <person name="Otillar R.P."/>
            <person name="Pangilinan J.L."/>
            <person name="Peng Y."/>
            <person name="Rokas A."/>
            <person name="Rosa C.A."/>
            <person name="Scheuner C."/>
            <person name="Sibirny A.A."/>
            <person name="Slot J.C."/>
            <person name="Stielow J.B."/>
            <person name="Sun H."/>
            <person name="Kurtzman C.P."/>
            <person name="Blackwell M."/>
            <person name="Grigoriev I.V."/>
            <person name="Jeffries T.W."/>
        </authorList>
    </citation>
    <scope>NUCLEOTIDE SEQUENCE [LARGE SCALE GENOMIC DNA]</scope>
    <source>
        <strain evidence="2">NRRL Y-1626</strain>
    </source>
</reference>
<comment type="caution">
    <text evidence="1">The sequence shown here is derived from an EMBL/GenBank/DDBJ whole genome shotgun (WGS) entry which is preliminary data.</text>
</comment>
<dbReference type="EMBL" id="LXPE01000041">
    <property type="protein sequence ID" value="OBA25826.1"/>
    <property type="molecule type" value="Genomic_DNA"/>
</dbReference>
<evidence type="ECO:0008006" key="3">
    <source>
        <dbReference type="Google" id="ProtNLM"/>
    </source>
</evidence>
<keyword evidence="2" id="KW-1185">Reference proteome</keyword>
<gene>
    <name evidence="1" type="ORF">HANVADRAFT_53638</name>
</gene>
<dbReference type="InterPro" id="IPR052058">
    <property type="entry name" value="Alcohol_O-acetyltransferase"/>
</dbReference>
<dbReference type="OrthoDB" id="2150604at2759"/>
<name>A0A1B7TAQ3_9ASCO</name>
<sequence length="449" mass="52273">MTVSKKAIPLEPFQQQFFFREFYNVTGKIYISIQLDKKLDLSLDDIKKNVILRLLEKEPLLRSRIYYSEEIQPCYIIHDINEFNSEILDKLVETTDLEIDSKELFQEYTSESFKANENFASMANPHWKLVVNYKENYITFLYSHALFDGITGVNVLNLVLDFINYAKAKSSKSCTSDNKKGEILQVYPKNKKMFPLPPVYEIPDEKTPLFEIPNYKTDPWSPSTELKLITIHGQDKINKIINNCKQHNVSLNSYILSMLCIAFYEDKDIKCKFNAAISLRDRVYVNEALIPKNALGLMVTFILVTTPKITSEIAEYNSTSQWKFIQTMHELITKNIALSLSDLKSFGNFAFTDQKQAWEDQVKAMKSVDGMCPTHSFSFSNLSLNFKVNKNNYYNVVRTMFSQSKRAQDYFSGSMISNSGWLNLSYVYLDHNKVMENCYKRLKKYLERD</sequence>
<protein>
    <recommendedName>
        <fullName evidence="3">Alcohol acetyltransferase</fullName>
    </recommendedName>
</protein>
<evidence type="ECO:0000313" key="2">
    <source>
        <dbReference type="Proteomes" id="UP000092321"/>
    </source>
</evidence>